<dbReference type="GO" id="GO:0050660">
    <property type="term" value="F:flavin adenine dinucleotide binding"/>
    <property type="evidence" value="ECO:0007669"/>
    <property type="project" value="TreeGrafter"/>
</dbReference>
<dbReference type="PRINTS" id="PR00411">
    <property type="entry name" value="PNDRDTASEI"/>
</dbReference>
<keyword evidence="3" id="KW-1185">Reference proteome</keyword>
<dbReference type="Proteomes" id="UP000216361">
    <property type="component" value="Unassembled WGS sequence"/>
</dbReference>
<dbReference type="OrthoDB" id="7279140at2"/>
<sequence length="418" mass="44031">MELPVVIIGAGPVGLAAAAHLLERGLTPLILEAGPSAGTHIRAWGHVRLFSPWRYCIDRASRALLEASGWQAPDPKRLPTGAALVEEYVEPLAGLLAPYLRFNRRVVGVSRDGFDKVRSAGRNEAPFVIVTRTPEGTEDRITARAVIDASGTWSQPNPMGASGLPALGEDGSGRVRYGIPNVLGPDRAAYAGRRVLVVGSGHSAMNAVQDLVKLKRVEPGTEVFWAMRRAPDPLTFGGGAQDALIARGQLGAEAEAAVTRGDVTLLAPFPIEALAEQPDGVRVTSVGGQSVTVDRIIACTGFRPDLAFLREVRLGLDSWLETTPALAPLIDPNLHSCGTVRPHGAAELAHPEPGFYAVGMKSYGRAPTFLLLTGYEQVRSVAAALAGDSAAAARVELDLPETGVCITQRTPAKTGCCG</sequence>
<evidence type="ECO:0000313" key="3">
    <source>
        <dbReference type="Proteomes" id="UP000216361"/>
    </source>
</evidence>
<dbReference type="SUPFAM" id="SSF51905">
    <property type="entry name" value="FAD/NAD(P)-binding domain"/>
    <property type="match status" value="1"/>
</dbReference>
<protein>
    <submittedName>
        <fullName evidence="2">Flavoprotein</fullName>
    </submittedName>
</protein>
<proteinExistence type="predicted"/>
<evidence type="ECO:0000256" key="1">
    <source>
        <dbReference type="ARBA" id="ARBA00023002"/>
    </source>
</evidence>
<dbReference type="GO" id="GO:0004497">
    <property type="term" value="F:monooxygenase activity"/>
    <property type="evidence" value="ECO:0007669"/>
    <property type="project" value="TreeGrafter"/>
</dbReference>
<dbReference type="PANTHER" id="PTHR43539:SF78">
    <property type="entry name" value="FLAVIN-CONTAINING MONOOXYGENASE"/>
    <property type="match status" value="1"/>
</dbReference>
<dbReference type="InterPro" id="IPR036188">
    <property type="entry name" value="FAD/NAD-bd_sf"/>
</dbReference>
<dbReference type="PANTHER" id="PTHR43539">
    <property type="entry name" value="FLAVIN-BINDING MONOOXYGENASE-LIKE PROTEIN (AFU_ORTHOLOGUE AFUA_4G09220)"/>
    <property type="match status" value="1"/>
</dbReference>
<dbReference type="EMBL" id="NOXS01000034">
    <property type="protein sequence ID" value="OYQ17359.1"/>
    <property type="molecule type" value="Genomic_DNA"/>
</dbReference>
<name>A0A255XK56_9PROT</name>
<accession>A0A255XK56</accession>
<gene>
    <name evidence="2" type="ORF">CHR90_15460</name>
</gene>
<reference evidence="2 3" key="1">
    <citation type="submission" date="2017-07" db="EMBL/GenBank/DDBJ databases">
        <title>Elstera cyanobacteriorum sp. nov., a novel bacterium isolated from cyanobacterial aggregates in a eutrophic lake.</title>
        <authorList>
            <person name="Cai H."/>
        </authorList>
    </citation>
    <scope>NUCLEOTIDE SEQUENCE [LARGE SCALE GENOMIC DNA]</scope>
    <source>
        <strain evidence="2 3">TH019</strain>
    </source>
</reference>
<evidence type="ECO:0000313" key="2">
    <source>
        <dbReference type="EMBL" id="OYQ17359.1"/>
    </source>
</evidence>
<dbReference type="Gene3D" id="3.50.50.60">
    <property type="entry name" value="FAD/NAD(P)-binding domain"/>
    <property type="match status" value="1"/>
</dbReference>
<dbReference type="PRINTS" id="PR00368">
    <property type="entry name" value="FADPNR"/>
</dbReference>
<dbReference type="Pfam" id="PF13738">
    <property type="entry name" value="Pyr_redox_3"/>
    <property type="match status" value="1"/>
</dbReference>
<organism evidence="2 3">
    <name type="scientific">Elstera cyanobacteriorum</name>
    <dbReference type="NCBI Taxonomy" id="2022747"/>
    <lineage>
        <taxon>Bacteria</taxon>
        <taxon>Pseudomonadati</taxon>
        <taxon>Pseudomonadota</taxon>
        <taxon>Alphaproteobacteria</taxon>
        <taxon>Rhodospirillales</taxon>
        <taxon>Rhodospirillaceae</taxon>
        <taxon>Elstera</taxon>
    </lineage>
</organism>
<keyword evidence="1" id="KW-0560">Oxidoreductase</keyword>
<dbReference type="RefSeq" id="WP_094410013.1">
    <property type="nucleotide sequence ID" value="NZ_BMJZ01000005.1"/>
</dbReference>
<dbReference type="AlphaFoldDB" id="A0A255XK56"/>
<comment type="caution">
    <text evidence="2">The sequence shown here is derived from an EMBL/GenBank/DDBJ whole genome shotgun (WGS) entry which is preliminary data.</text>
</comment>
<dbReference type="InterPro" id="IPR050982">
    <property type="entry name" value="Auxin_biosynth/cation_transpt"/>
</dbReference>